<dbReference type="InterPro" id="IPR036390">
    <property type="entry name" value="WH_DNA-bd_sf"/>
</dbReference>
<dbReference type="EMBL" id="CP063450">
    <property type="protein sequence ID" value="QOW00471.1"/>
    <property type="molecule type" value="Genomic_DNA"/>
</dbReference>
<dbReference type="Proteomes" id="UP000593818">
    <property type="component" value="Chromosome"/>
</dbReference>
<organism evidence="1 2">
    <name type="scientific">Rhodococcus pyridinivorans</name>
    <dbReference type="NCBI Taxonomy" id="103816"/>
    <lineage>
        <taxon>Bacteria</taxon>
        <taxon>Bacillati</taxon>
        <taxon>Actinomycetota</taxon>
        <taxon>Actinomycetes</taxon>
        <taxon>Mycobacteriales</taxon>
        <taxon>Nocardiaceae</taxon>
        <taxon>Rhodococcus</taxon>
    </lineage>
</organism>
<dbReference type="InterPro" id="IPR036388">
    <property type="entry name" value="WH-like_DNA-bd_sf"/>
</dbReference>
<gene>
    <name evidence="1" type="ORF">INP59_09175</name>
</gene>
<keyword evidence="2" id="KW-1185">Reference proteome</keyword>
<dbReference type="SUPFAM" id="SSF46785">
    <property type="entry name" value="Winged helix' DNA-binding domain"/>
    <property type="match status" value="1"/>
</dbReference>
<accession>A0A7M2XU61</accession>
<proteinExistence type="predicted"/>
<dbReference type="RefSeq" id="WP_193903593.1">
    <property type="nucleotide sequence ID" value="NZ_CP063450.1"/>
</dbReference>
<protein>
    <recommendedName>
        <fullName evidence="3">Winged helix DNA-binding protein</fullName>
    </recommendedName>
</protein>
<name>A0A7M2XU61_9NOCA</name>
<evidence type="ECO:0008006" key="3">
    <source>
        <dbReference type="Google" id="ProtNLM"/>
    </source>
</evidence>
<dbReference type="Gene3D" id="1.10.10.10">
    <property type="entry name" value="Winged helix-like DNA-binding domain superfamily/Winged helix DNA-binding domain"/>
    <property type="match status" value="1"/>
</dbReference>
<evidence type="ECO:0000313" key="1">
    <source>
        <dbReference type="EMBL" id="QOW00471.1"/>
    </source>
</evidence>
<dbReference type="AlphaFoldDB" id="A0A7M2XU61"/>
<reference evidence="1 2" key="1">
    <citation type="submission" date="2020-10" db="EMBL/GenBank/DDBJ databases">
        <title>Whole genome sequence of oil-degrading bacteria Rhodococcus pyridinivorans strain 5Ap.</title>
        <authorList>
            <person name="Akhremchuk A.E."/>
            <person name="Valentovich L.N."/>
            <person name="Charniauskaya M.I."/>
            <person name="Bukliarevich H.A."/>
            <person name="Titok M.A."/>
        </authorList>
    </citation>
    <scope>NUCLEOTIDE SEQUENCE [LARGE SCALE GENOMIC DNA]</scope>
    <source>
        <strain evidence="1 2">5Ap</strain>
    </source>
</reference>
<evidence type="ECO:0000313" key="2">
    <source>
        <dbReference type="Proteomes" id="UP000593818"/>
    </source>
</evidence>
<sequence>MTDNGWLHLDPVAPGTTAMRITDAGRELLEQMSRTQARTAQTLTDGVSTEDYETVLRTLATMLDNLDAATPRSETNPTG</sequence>